<organism evidence="1 2">
    <name type="scientific">Alteromonas sediminis</name>
    <dbReference type="NCBI Taxonomy" id="2259342"/>
    <lineage>
        <taxon>Bacteria</taxon>
        <taxon>Pseudomonadati</taxon>
        <taxon>Pseudomonadota</taxon>
        <taxon>Gammaproteobacteria</taxon>
        <taxon>Alteromonadales</taxon>
        <taxon>Alteromonadaceae</taxon>
        <taxon>Alteromonas/Salinimonas group</taxon>
        <taxon>Alteromonas</taxon>
    </lineage>
</organism>
<dbReference type="PANTHER" id="PTHR42194:SF1">
    <property type="entry name" value="UPF0276 PROTEIN HI_1600"/>
    <property type="match status" value="1"/>
</dbReference>
<dbReference type="Gene3D" id="3.20.20.150">
    <property type="entry name" value="Divalent-metal-dependent TIM barrel enzymes"/>
    <property type="match status" value="1"/>
</dbReference>
<gene>
    <name evidence="1" type="ORF">DRW07_08440</name>
</gene>
<dbReference type="OrthoDB" id="9763101at2"/>
<dbReference type="InterPro" id="IPR036237">
    <property type="entry name" value="Xyl_isomerase-like_sf"/>
</dbReference>
<evidence type="ECO:0000313" key="2">
    <source>
        <dbReference type="Proteomes" id="UP000275281"/>
    </source>
</evidence>
<dbReference type="AlphaFoldDB" id="A0A3N5Y1K2"/>
<dbReference type="PANTHER" id="PTHR42194">
    <property type="entry name" value="UPF0276 PROTEIN HI_1600"/>
    <property type="match status" value="1"/>
</dbReference>
<dbReference type="Proteomes" id="UP000275281">
    <property type="component" value="Unassembled WGS sequence"/>
</dbReference>
<dbReference type="InterPro" id="IPR007801">
    <property type="entry name" value="MbnB/TglH/ChrH"/>
</dbReference>
<dbReference type="RefSeq" id="WP_124027432.1">
    <property type="nucleotide sequence ID" value="NZ_JBHRSN010000015.1"/>
</dbReference>
<keyword evidence="2" id="KW-1185">Reference proteome</keyword>
<name>A0A3N5Y1K2_9ALTE</name>
<protein>
    <submittedName>
        <fullName evidence="1">DUF692 domain-containing protein</fullName>
    </submittedName>
</protein>
<dbReference type="SUPFAM" id="SSF51658">
    <property type="entry name" value="Xylose isomerase-like"/>
    <property type="match status" value="1"/>
</dbReference>
<accession>A0A3N5Y1K2</accession>
<evidence type="ECO:0000313" key="1">
    <source>
        <dbReference type="EMBL" id="RPJ67532.1"/>
    </source>
</evidence>
<dbReference type="NCBIfam" id="NF003818">
    <property type="entry name" value="PRK05409.1"/>
    <property type="match status" value="1"/>
</dbReference>
<proteinExistence type="predicted"/>
<dbReference type="EMBL" id="RPOK01000002">
    <property type="protein sequence ID" value="RPJ67532.1"/>
    <property type="molecule type" value="Genomic_DNA"/>
</dbReference>
<reference evidence="1 2" key="1">
    <citation type="submission" date="2018-11" db="EMBL/GenBank/DDBJ databases">
        <authorList>
            <person name="Ye M.-Q."/>
            <person name="Du Z.-J."/>
        </authorList>
    </citation>
    <scope>NUCLEOTIDE SEQUENCE [LARGE SCALE GENOMIC DNA]</scope>
    <source>
        <strain evidence="1 2">U0105</strain>
    </source>
</reference>
<comment type="caution">
    <text evidence="1">The sequence shown here is derived from an EMBL/GenBank/DDBJ whole genome shotgun (WGS) entry which is preliminary data.</text>
</comment>
<dbReference type="Pfam" id="PF05114">
    <property type="entry name" value="MbnB_TglH_ChrH"/>
    <property type="match status" value="1"/>
</dbReference>
<sequence length="291" mass="32335">MTLSPQSVGVGLRHEHYYDAIDTPADIDFVEVHAENLFMQGGIVKDIMHKARHHYALSIHATSLGLGSVTAPSDHVLEQLKQLADEFSPELLSDHACFNRAYVHGKQIHTGDLLPLRYNTESLDILARHVDKAQVTLQRPLLIENLSIYIEQPSNSLSEFAFLARLSEKTGCKLLLDLNNILVNQYNRFIMAGEPFPAFDITMALDEIAPIKADMIGEIHLAGTTPAAPAKLMIDDHARTVSDSCWALYQAVIEAYGPAPTLIEWDQNLPAWETLVSLAQHAKSIQQQVLI</sequence>